<name>A0ABM9LNS7_9MYCO</name>
<sequence length="260" mass="26479">MQHDYVLTADGESAFPTFTESLQSLFNVLGFGTMGDVLGVFGEGIGTGSSLADLLTLLNPDNVSLDKLTIGLLSADFGSLLDEVQLPGGPDGALISLGDIPIDNLIGQFIGGAGAGTELGTLLGYFGLEDYAGLLNLSFLGIPLTADTSLADLLNEMLGIGPNTSINDLLEASDMQDATIASLLGITPEQLAGGWDDYISSMVVGGSLSDPDGTGTLGEETLGALLTGLLPVGSTDTVGDGTLLTDFLGDLGIWEMLGIS</sequence>
<protein>
    <submittedName>
        <fullName evidence="1">Uncharacterized protein</fullName>
    </submittedName>
</protein>
<dbReference type="Proteomes" id="UP001190336">
    <property type="component" value="Chromosome"/>
</dbReference>
<keyword evidence="2" id="KW-1185">Reference proteome</keyword>
<dbReference type="EMBL" id="OY726394">
    <property type="protein sequence ID" value="CAJ1502169.1"/>
    <property type="molecule type" value="Genomic_DNA"/>
</dbReference>
<accession>A0ABM9LNS7</accession>
<dbReference type="RefSeq" id="WP_308473599.1">
    <property type="nucleotide sequence ID" value="NZ_OY726394.1"/>
</dbReference>
<evidence type="ECO:0000313" key="2">
    <source>
        <dbReference type="Proteomes" id="UP001190336"/>
    </source>
</evidence>
<gene>
    <name evidence="1" type="ORF">MU0083_002866</name>
</gene>
<organism evidence="1 2">
    <name type="scientific">[Mycobacterium] kokjensenii</name>
    <dbReference type="NCBI Taxonomy" id="3064287"/>
    <lineage>
        <taxon>Bacteria</taxon>
        <taxon>Bacillati</taxon>
        <taxon>Actinomycetota</taxon>
        <taxon>Actinomycetes</taxon>
        <taxon>Mycobacteriales</taxon>
        <taxon>Mycobacteriaceae</taxon>
        <taxon>Mycolicibacter</taxon>
    </lineage>
</organism>
<reference evidence="1 2" key="1">
    <citation type="submission" date="2023-08" db="EMBL/GenBank/DDBJ databases">
        <authorList>
            <person name="Folkvardsen B D."/>
            <person name="Norman A."/>
        </authorList>
    </citation>
    <scope>NUCLEOTIDE SEQUENCE [LARGE SCALE GENOMIC DNA]</scope>
    <source>
        <strain evidence="1 2">Mu0083</strain>
    </source>
</reference>
<evidence type="ECO:0000313" key="1">
    <source>
        <dbReference type="EMBL" id="CAJ1502169.1"/>
    </source>
</evidence>
<proteinExistence type="predicted"/>